<dbReference type="PROSITE" id="PS50297">
    <property type="entry name" value="ANK_REP_REGION"/>
    <property type="match status" value="2"/>
</dbReference>
<gene>
    <name evidence="4" type="ORF">CAMSH0001_0676</name>
</gene>
<name>C6RGM0_9BACT</name>
<dbReference type="InterPro" id="IPR002110">
    <property type="entry name" value="Ankyrin_rpt"/>
</dbReference>
<dbReference type="eggNOG" id="ENOG5033YJW">
    <property type="taxonomic scope" value="Bacteria"/>
</dbReference>
<evidence type="ECO:0000313" key="4">
    <source>
        <dbReference type="EMBL" id="EET79570.1"/>
    </source>
</evidence>
<evidence type="ECO:0000256" key="2">
    <source>
        <dbReference type="ARBA" id="ARBA00023043"/>
    </source>
</evidence>
<keyword evidence="2 3" id="KW-0040">ANK repeat</keyword>
<evidence type="ECO:0000256" key="1">
    <source>
        <dbReference type="ARBA" id="ARBA00022737"/>
    </source>
</evidence>
<proteinExistence type="predicted"/>
<dbReference type="PANTHER" id="PTHR24171">
    <property type="entry name" value="ANKYRIN REPEAT DOMAIN-CONTAINING PROTEIN 39-RELATED"/>
    <property type="match status" value="1"/>
</dbReference>
<dbReference type="PROSITE" id="PS50088">
    <property type="entry name" value="ANK_REPEAT"/>
    <property type="match status" value="2"/>
</dbReference>
<sequence>MDLKIYYDDWQMECCGDAFKLSDEISWYVAKFKTDTDFIFRDADYSYEAHGGEEYNITGVVTEIWAIYFRYESCDELHGRVLRPVKYKTKEISCSHGFEPEFEGFTFGAYLVRLSDAIVCDLADEIYDKFARKSKFESKIVSPNQKDASGETILNLAVADADKYAVEMLLNKGADVNIAGYEGFTPIQRACFCGSETIFELLLSEGADLDALNDAKLSARQYCDGNFEGVKNAARLRKIIAKFKWYATLQKN</sequence>
<comment type="caution">
    <text evidence="4">The sequence shown here is derived from an EMBL/GenBank/DDBJ whole genome shotgun (WGS) entry which is preliminary data.</text>
</comment>
<dbReference type="EMBL" id="ACVQ01000019">
    <property type="protein sequence ID" value="EET79570.1"/>
    <property type="molecule type" value="Genomic_DNA"/>
</dbReference>
<dbReference type="Proteomes" id="UP000003107">
    <property type="component" value="Unassembled WGS sequence"/>
</dbReference>
<dbReference type="AlphaFoldDB" id="C6RGM0"/>
<dbReference type="STRING" id="553219.CAMSH0001_0676"/>
<evidence type="ECO:0000313" key="5">
    <source>
        <dbReference type="Proteomes" id="UP000003107"/>
    </source>
</evidence>
<dbReference type="Pfam" id="PF20218">
    <property type="entry name" value="DUF6578"/>
    <property type="match status" value="1"/>
</dbReference>
<protein>
    <submittedName>
        <fullName evidence="4">Ankyrin repeat protein</fullName>
    </submittedName>
</protein>
<keyword evidence="5" id="KW-1185">Reference proteome</keyword>
<feature type="repeat" description="ANK" evidence="3">
    <location>
        <begin position="149"/>
        <end position="181"/>
    </location>
</feature>
<dbReference type="Gene3D" id="1.25.40.20">
    <property type="entry name" value="Ankyrin repeat-containing domain"/>
    <property type="match status" value="1"/>
</dbReference>
<dbReference type="RefSeq" id="WP_004321374.1">
    <property type="nucleotide sequence ID" value="NZ_ACVQ01000019.1"/>
</dbReference>
<dbReference type="GeneID" id="60990474"/>
<dbReference type="InterPro" id="IPR036770">
    <property type="entry name" value="Ankyrin_rpt-contain_sf"/>
</dbReference>
<organism evidence="4 5">
    <name type="scientific">Campylobacter showae RM3277</name>
    <dbReference type="NCBI Taxonomy" id="553219"/>
    <lineage>
        <taxon>Bacteria</taxon>
        <taxon>Pseudomonadati</taxon>
        <taxon>Campylobacterota</taxon>
        <taxon>Epsilonproteobacteria</taxon>
        <taxon>Campylobacterales</taxon>
        <taxon>Campylobacteraceae</taxon>
        <taxon>Campylobacter</taxon>
    </lineage>
</organism>
<dbReference type="InterPro" id="IPR046485">
    <property type="entry name" value="DUF6578"/>
</dbReference>
<dbReference type="SMART" id="SM00248">
    <property type="entry name" value="ANK"/>
    <property type="match status" value="2"/>
</dbReference>
<dbReference type="Pfam" id="PF12796">
    <property type="entry name" value="Ank_2"/>
    <property type="match status" value="1"/>
</dbReference>
<dbReference type="OrthoDB" id="5365108at2"/>
<accession>C6RGM0</accession>
<keyword evidence="1" id="KW-0677">Repeat</keyword>
<evidence type="ECO:0000256" key="3">
    <source>
        <dbReference type="PROSITE-ProRule" id="PRU00023"/>
    </source>
</evidence>
<feature type="repeat" description="ANK" evidence="3">
    <location>
        <begin position="182"/>
        <end position="214"/>
    </location>
</feature>
<reference evidence="4 5" key="1">
    <citation type="submission" date="2009-07" db="EMBL/GenBank/DDBJ databases">
        <authorList>
            <person name="Madupu R."/>
            <person name="Sebastian Y."/>
            <person name="Durkin A.S."/>
            <person name="Torralba M."/>
            <person name="Methe B."/>
            <person name="Sutton G.G."/>
            <person name="Strausberg R.L."/>
            <person name="Nelson K.E."/>
        </authorList>
    </citation>
    <scope>NUCLEOTIDE SEQUENCE [LARGE SCALE GENOMIC DNA]</scope>
    <source>
        <strain evidence="4 5">RM3277</strain>
    </source>
</reference>
<dbReference type="SUPFAM" id="SSF48403">
    <property type="entry name" value="Ankyrin repeat"/>
    <property type="match status" value="1"/>
</dbReference>